<dbReference type="EMBL" id="JAYMYQ010000003">
    <property type="protein sequence ID" value="KAK7345727.1"/>
    <property type="molecule type" value="Genomic_DNA"/>
</dbReference>
<keyword evidence="3" id="KW-1185">Reference proteome</keyword>
<feature type="compositionally biased region" description="Basic and acidic residues" evidence="1">
    <location>
        <begin position="67"/>
        <end position="78"/>
    </location>
</feature>
<reference evidence="2 3" key="1">
    <citation type="submission" date="2024-01" db="EMBL/GenBank/DDBJ databases">
        <title>The genomes of 5 underutilized Papilionoideae crops provide insights into root nodulation and disease resistanc.</title>
        <authorList>
            <person name="Jiang F."/>
        </authorList>
    </citation>
    <scope>NUCLEOTIDE SEQUENCE [LARGE SCALE GENOMIC DNA]</scope>
    <source>
        <strain evidence="2">LVBAO_FW01</strain>
        <tissue evidence="2">Leaves</tissue>
    </source>
</reference>
<comment type="caution">
    <text evidence="2">The sequence shown here is derived from an EMBL/GenBank/DDBJ whole genome shotgun (WGS) entry which is preliminary data.</text>
</comment>
<dbReference type="PANTHER" id="PTHR38932">
    <property type="entry name" value="BNAC03G64660D PROTEIN"/>
    <property type="match status" value="1"/>
</dbReference>
<accession>A0AAN9M5N4</accession>
<evidence type="ECO:0000313" key="2">
    <source>
        <dbReference type="EMBL" id="KAK7345727.1"/>
    </source>
</evidence>
<feature type="compositionally biased region" description="Polar residues" evidence="1">
    <location>
        <begin position="9"/>
        <end position="55"/>
    </location>
</feature>
<protein>
    <submittedName>
        <fullName evidence="2">Uncharacterized protein</fullName>
    </submittedName>
</protein>
<dbReference type="PANTHER" id="PTHR38932:SF2">
    <property type="entry name" value="DUF3741 DOMAIN-CONTAINING PROTEIN"/>
    <property type="match status" value="1"/>
</dbReference>
<sequence length="111" mass="12111">MRAEEQKNQSKCPPSISKNTKTCPQNVTTRSTSSTKGILKSSKQVGESPKENASSVLRPRAVLSSPENDRLVGSKKELNNSISSTWRKKGVRGKMEAQPKIWSNPVKGGKS</sequence>
<evidence type="ECO:0000256" key="1">
    <source>
        <dbReference type="SAM" id="MobiDB-lite"/>
    </source>
</evidence>
<gene>
    <name evidence="2" type="ORF">VNO77_16337</name>
</gene>
<organism evidence="2 3">
    <name type="scientific">Canavalia gladiata</name>
    <name type="common">Sword bean</name>
    <name type="synonym">Dolichos gladiatus</name>
    <dbReference type="NCBI Taxonomy" id="3824"/>
    <lineage>
        <taxon>Eukaryota</taxon>
        <taxon>Viridiplantae</taxon>
        <taxon>Streptophyta</taxon>
        <taxon>Embryophyta</taxon>
        <taxon>Tracheophyta</taxon>
        <taxon>Spermatophyta</taxon>
        <taxon>Magnoliopsida</taxon>
        <taxon>eudicotyledons</taxon>
        <taxon>Gunneridae</taxon>
        <taxon>Pentapetalae</taxon>
        <taxon>rosids</taxon>
        <taxon>fabids</taxon>
        <taxon>Fabales</taxon>
        <taxon>Fabaceae</taxon>
        <taxon>Papilionoideae</taxon>
        <taxon>50 kb inversion clade</taxon>
        <taxon>NPAAA clade</taxon>
        <taxon>indigoferoid/millettioid clade</taxon>
        <taxon>Phaseoleae</taxon>
        <taxon>Canavalia</taxon>
    </lineage>
</organism>
<dbReference type="AlphaFoldDB" id="A0AAN9M5N4"/>
<name>A0AAN9M5N4_CANGL</name>
<dbReference type="Proteomes" id="UP001367508">
    <property type="component" value="Unassembled WGS sequence"/>
</dbReference>
<proteinExistence type="predicted"/>
<evidence type="ECO:0000313" key="3">
    <source>
        <dbReference type="Proteomes" id="UP001367508"/>
    </source>
</evidence>
<feature type="region of interest" description="Disordered" evidence="1">
    <location>
        <begin position="1"/>
        <end position="111"/>
    </location>
</feature>